<evidence type="ECO:0000313" key="8">
    <source>
        <dbReference type="Proteomes" id="UP000076848"/>
    </source>
</evidence>
<protein>
    <submittedName>
        <fullName evidence="7">Shufflon-specific DNA recombinase</fullName>
    </submittedName>
</protein>
<dbReference type="STRING" id="288768.SAMEA3906486_05266"/>
<organism evidence="7 8">
    <name type="scientific">Bordetella ansorpii</name>
    <dbReference type="NCBI Taxonomy" id="288768"/>
    <lineage>
        <taxon>Bacteria</taxon>
        <taxon>Pseudomonadati</taxon>
        <taxon>Pseudomonadota</taxon>
        <taxon>Betaproteobacteria</taxon>
        <taxon>Burkholderiales</taxon>
        <taxon>Alcaligenaceae</taxon>
        <taxon>Bordetella</taxon>
    </lineage>
</organism>
<dbReference type="GO" id="GO:0006310">
    <property type="term" value="P:DNA recombination"/>
    <property type="evidence" value="ECO:0007669"/>
    <property type="project" value="UniProtKB-KW"/>
</dbReference>
<gene>
    <name evidence="7" type="ORF">SAMEA3906486_05266</name>
</gene>
<feature type="domain" description="Tyr recombinase" evidence="5">
    <location>
        <begin position="128"/>
        <end position="312"/>
    </location>
</feature>
<reference evidence="7 8" key="1">
    <citation type="submission" date="2016-04" db="EMBL/GenBank/DDBJ databases">
        <authorList>
            <consortium name="Pathogen Informatics"/>
        </authorList>
    </citation>
    <scope>NUCLEOTIDE SEQUENCE [LARGE SCALE GENOMIC DNA]</scope>
    <source>
        <strain evidence="7 8">H050680373</strain>
    </source>
</reference>
<dbReference type="CDD" id="cd00796">
    <property type="entry name" value="INT_Rci_Hp1_C"/>
    <property type="match status" value="1"/>
</dbReference>
<evidence type="ECO:0000313" key="7">
    <source>
        <dbReference type="EMBL" id="SAI74550.1"/>
    </source>
</evidence>
<keyword evidence="8" id="KW-1185">Reference proteome</keyword>
<dbReference type="EMBL" id="FKIF01000010">
    <property type="protein sequence ID" value="SAI74550.1"/>
    <property type="molecule type" value="Genomic_DNA"/>
</dbReference>
<feature type="domain" description="Core-binding (CB)" evidence="6">
    <location>
        <begin position="13"/>
        <end position="92"/>
    </location>
</feature>
<dbReference type="RefSeq" id="WP_066133938.1">
    <property type="nucleotide sequence ID" value="NZ_FKIF01000010.1"/>
</dbReference>
<sequence>MSRWIHRPQTLTPTLSDALERYQAEISPRKKGAATDASIAKRWLATRLATRRLSSITDTEISSIAAEWLQTLAPATVVRRLALLSHLYTVARKTWKHRQLANPVQFVDRPAVNNARERRLYDNIRLRGVPAAECPRSEIEWLIRATRSAELPTIMVLAAESGMRRSELVVAARRERIDLTHGVVHLDDTKNGERRAVPLTPWALAWLKLYLVGKPSRGRIFSISPSAATRAFARARDRARRQYEALCRRYGRAPRPEYFVDLRLHDLRHEATTRLAEVYDMHKLAKVTGHRDTRMLLRYYHPSGRDLARELARSDLGRRQRAQLSAGITPALLAQRAHSS</sequence>
<dbReference type="AlphaFoldDB" id="A0A157SVR5"/>
<keyword evidence="3" id="KW-0233">DNA recombination</keyword>
<dbReference type="SUPFAM" id="SSF56349">
    <property type="entry name" value="DNA breaking-rejoining enzymes"/>
    <property type="match status" value="1"/>
</dbReference>
<dbReference type="Gene3D" id="1.10.443.10">
    <property type="entry name" value="Intergrase catalytic core"/>
    <property type="match status" value="1"/>
</dbReference>
<dbReference type="InterPro" id="IPR050090">
    <property type="entry name" value="Tyrosine_recombinase_XerCD"/>
</dbReference>
<dbReference type="InterPro" id="IPR011010">
    <property type="entry name" value="DNA_brk_join_enz"/>
</dbReference>
<dbReference type="GO" id="GO:0015074">
    <property type="term" value="P:DNA integration"/>
    <property type="evidence" value="ECO:0007669"/>
    <property type="project" value="UniProtKB-KW"/>
</dbReference>
<dbReference type="Pfam" id="PF00589">
    <property type="entry name" value="Phage_integrase"/>
    <property type="match status" value="1"/>
</dbReference>
<dbReference type="InterPro" id="IPR044068">
    <property type="entry name" value="CB"/>
</dbReference>
<dbReference type="PANTHER" id="PTHR30349">
    <property type="entry name" value="PHAGE INTEGRASE-RELATED"/>
    <property type="match status" value="1"/>
</dbReference>
<dbReference type="GO" id="GO:0003677">
    <property type="term" value="F:DNA binding"/>
    <property type="evidence" value="ECO:0007669"/>
    <property type="project" value="UniProtKB-UniRule"/>
</dbReference>
<evidence type="ECO:0000256" key="2">
    <source>
        <dbReference type="ARBA" id="ARBA00023125"/>
    </source>
</evidence>
<name>A0A157SVR5_9BORD</name>
<dbReference type="Gene3D" id="1.10.150.130">
    <property type="match status" value="1"/>
</dbReference>
<evidence type="ECO:0000256" key="3">
    <source>
        <dbReference type="ARBA" id="ARBA00023172"/>
    </source>
</evidence>
<dbReference type="OrthoDB" id="662444at2"/>
<dbReference type="Proteomes" id="UP000076848">
    <property type="component" value="Unassembled WGS sequence"/>
</dbReference>
<dbReference type="PANTHER" id="PTHR30349:SF94">
    <property type="entry name" value="INTEGRASE_RECOMBINASE HI_1414-RELATED"/>
    <property type="match status" value="1"/>
</dbReference>
<evidence type="ECO:0000256" key="4">
    <source>
        <dbReference type="PROSITE-ProRule" id="PRU01248"/>
    </source>
</evidence>
<dbReference type="PROSITE" id="PS51898">
    <property type="entry name" value="TYR_RECOMBINASE"/>
    <property type="match status" value="1"/>
</dbReference>
<keyword evidence="1" id="KW-0229">DNA integration</keyword>
<accession>A0A157SVR5</accession>
<proteinExistence type="predicted"/>
<dbReference type="InterPro" id="IPR002104">
    <property type="entry name" value="Integrase_catalytic"/>
</dbReference>
<dbReference type="InterPro" id="IPR013762">
    <property type="entry name" value="Integrase-like_cat_sf"/>
</dbReference>
<dbReference type="InterPro" id="IPR010998">
    <property type="entry name" value="Integrase_recombinase_N"/>
</dbReference>
<evidence type="ECO:0000256" key="1">
    <source>
        <dbReference type="ARBA" id="ARBA00022908"/>
    </source>
</evidence>
<evidence type="ECO:0000259" key="5">
    <source>
        <dbReference type="PROSITE" id="PS51898"/>
    </source>
</evidence>
<dbReference type="PROSITE" id="PS51900">
    <property type="entry name" value="CB"/>
    <property type="match status" value="1"/>
</dbReference>
<evidence type="ECO:0000259" key="6">
    <source>
        <dbReference type="PROSITE" id="PS51900"/>
    </source>
</evidence>
<keyword evidence="2 4" id="KW-0238">DNA-binding</keyword>